<feature type="transmembrane region" description="Helical" evidence="1">
    <location>
        <begin position="242"/>
        <end position="266"/>
    </location>
</feature>
<feature type="transmembrane region" description="Helical" evidence="1">
    <location>
        <begin position="87"/>
        <end position="112"/>
    </location>
</feature>
<organism evidence="2 3">
    <name type="scientific">Caenorhabditis nigoni</name>
    <dbReference type="NCBI Taxonomy" id="1611254"/>
    <lineage>
        <taxon>Eukaryota</taxon>
        <taxon>Metazoa</taxon>
        <taxon>Ecdysozoa</taxon>
        <taxon>Nematoda</taxon>
        <taxon>Chromadorea</taxon>
        <taxon>Rhabditida</taxon>
        <taxon>Rhabditina</taxon>
        <taxon>Rhabditomorpha</taxon>
        <taxon>Rhabditoidea</taxon>
        <taxon>Rhabditidae</taxon>
        <taxon>Peloderinae</taxon>
        <taxon>Caenorhabditis</taxon>
    </lineage>
</organism>
<dbReference type="EMBL" id="PDUG01000004">
    <property type="protein sequence ID" value="PIC33902.1"/>
    <property type="molecule type" value="Genomic_DNA"/>
</dbReference>
<dbReference type="OrthoDB" id="5841141at2759"/>
<feature type="transmembrane region" description="Helical" evidence="1">
    <location>
        <begin position="40"/>
        <end position="60"/>
    </location>
</feature>
<feature type="transmembrane region" description="Helical" evidence="1">
    <location>
        <begin position="15"/>
        <end position="33"/>
    </location>
</feature>
<dbReference type="InterPro" id="IPR019428">
    <property type="entry name" value="7TM_GPCR_serpentine_rcpt_Str"/>
</dbReference>
<evidence type="ECO:0008006" key="4">
    <source>
        <dbReference type="Google" id="ProtNLM"/>
    </source>
</evidence>
<dbReference type="Proteomes" id="UP000230233">
    <property type="component" value="Chromosome IV"/>
</dbReference>
<dbReference type="STRING" id="1611254.A0A2G5U2Z1"/>
<protein>
    <recommendedName>
        <fullName evidence="4">Seven TM Receptor</fullName>
    </recommendedName>
</protein>
<keyword evidence="1" id="KW-0472">Membrane</keyword>
<sequence length="333" mass="38515">MRFYEVMDTFTKCGFASVTIVNSYLIFLTVFHIKRVTGTYKAMVLIFSTIGIMFSSWELIARPFVHNYNKGFIFFSLNTWLEVPQKFLQVALVIYASFYLWMVSLIAVQFLFRYYTLVNPRIAKKFSGKGVGVWLLYSFFCGLVYGSLVFYFGQPDEYSDEYMKEEMIQTYGLAVDEIPRILMIPYDSDGSIRINVLFLILGGLDVAVQYTIIIYCGLRMHIVMTREFARCSIPNKKLQKQFFRALIVQTVVPTILFVFPALFVLFCPLLDMEMHFQTGWIYAALSLYPPIDSLAFMILISEYRRVTKELLKLIFPDKPRQVANGSATLAKTG</sequence>
<dbReference type="SUPFAM" id="SSF81321">
    <property type="entry name" value="Family A G protein-coupled receptor-like"/>
    <property type="match status" value="1"/>
</dbReference>
<keyword evidence="1" id="KW-1133">Transmembrane helix</keyword>
<proteinExistence type="predicted"/>
<feature type="transmembrane region" description="Helical" evidence="1">
    <location>
        <begin position="278"/>
        <end position="300"/>
    </location>
</feature>
<feature type="transmembrane region" description="Helical" evidence="1">
    <location>
        <begin position="133"/>
        <end position="153"/>
    </location>
</feature>
<evidence type="ECO:0000313" key="2">
    <source>
        <dbReference type="EMBL" id="PIC33902.1"/>
    </source>
</evidence>
<accession>A0A2G5U2Z1</accession>
<feature type="transmembrane region" description="Helical" evidence="1">
    <location>
        <begin position="196"/>
        <end position="218"/>
    </location>
</feature>
<dbReference type="AlphaFoldDB" id="A0A2G5U2Z1"/>
<reference evidence="3" key="1">
    <citation type="submission" date="2017-10" db="EMBL/GenBank/DDBJ databases">
        <title>Rapid genome shrinkage in a self-fertile nematode reveals novel sperm competition proteins.</title>
        <authorList>
            <person name="Yin D."/>
            <person name="Schwarz E.M."/>
            <person name="Thomas C.G."/>
            <person name="Felde R.L."/>
            <person name="Korf I.F."/>
            <person name="Cutter A.D."/>
            <person name="Schartner C.M."/>
            <person name="Ralston E.J."/>
            <person name="Meyer B.J."/>
            <person name="Haag E.S."/>
        </authorList>
    </citation>
    <scope>NUCLEOTIDE SEQUENCE [LARGE SCALE GENOMIC DNA]</scope>
    <source>
        <strain evidence="3">JU1422</strain>
    </source>
</reference>
<keyword evidence="3" id="KW-1185">Reference proteome</keyword>
<name>A0A2G5U2Z1_9PELO</name>
<evidence type="ECO:0000256" key="1">
    <source>
        <dbReference type="SAM" id="Phobius"/>
    </source>
</evidence>
<dbReference type="PANTHER" id="PTHR46000:SF6">
    <property type="entry name" value="SEVEN TM RECEPTOR"/>
    <property type="match status" value="1"/>
</dbReference>
<comment type="caution">
    <text evidence="2">The sequence shown here is derived from an EMBL/GenBank/DDBJ whole genome shotgun (WGS) entry which is preliminary data.</text>
</comment>
<evidence type="ECO:0000313" key="3">
    <source>
        <dbReference type="Proteomes" id="UP000230233"/>
    </source>
</evidence>
<gene>
    <name evidence="2" type="primary">Cnig_chr_IV.g13714</name>
    <name evidence="2" type="ORF">B9Z55_013714</name>
</gene>
<keyword evidence="1" id="KW-0812">Transmembrane</keyword>
<dbReference type="Pfam" id="PF10326">
    <property type="entry name" value="7TM_GPCR_Str"/>
    <property type="match status" value="1"/>
</dbReference>
<dbReference type="PANTHER" id="PTHR46000">
    <property type="entry name" value="SEVEN TM RECEPTOR-RELATED"/>
    <property type="match status" value="1"/>
</dbReference>